<keyword evidence="3" id="KW-1185">Reference proteome</keyword>
<evidence type="ECO:0000313" key="2">
    <source>
        <dbReference type="EMBL" id="MFB9208661.1"/>
    </source>
</evidence>
<protein>
    <submittedName>
        <fullName evidence="2">Class I SAM-dependent methyltransferase</fullName>
    </submittedName>
</protein>
<evidence type="ECO:0000259" key="1">
    <source>
        <dbReference type="Pfam" id="PF13649"/>
    </source>
</evidence>
<feature type="domain" description="Methyltransferase" evidence="1">
    <location>
        <begin position="45"/>
        <end position="140"/>
    </location>
</feature>
<dbReference type="EMBL" id="JBHMEI010000078">
    <property type="protein sequence ID" value="MFB9208661.1"/>
    <property type="molecule type" value="Genomic_DNA"/>
</dbReference>
<keyword evidence="2" id="KW-0808">Transferase</keyword>
<name>A0ABV5IVX9_9ACTN</name>
<dbReference type="InterPro" id="IPR041698">
    <property type="entry name" value="Methyltransf_25"/>
</dbReference>
<organism evidence="2 3">
    <name type="scientific">Nonomuraea spiralis</name>
    <dbReference type="NCBI Taxonomy" id="46182"/>
    <lineage>
        <taxon>Bacteria</taxon>
        <taxon>Bacillati</taxon>
        <taxon>Actinomycetota</taxon>
        <taxon>Actinomycetes</taxon>
        <taxon>Streptosporangiales</taxon>
        <taxon>Streptosporangiaceae</taxon>
        <taxon>Nonomuraea</taxon>
    </lineage>
</organism>
<dbReference type="GO" id="GO:0032259">
    <property type="term" value="P:methylation"/>
    <property type="evidence" value="ECO:0007669"/>
    <property type="project" value="UniProtKB-KW"/>
</dbReference>
<dbReference type="SUPFAM" id="SSF53335">
    <property type="entry name" value="S-adenosyl-L-methionine-dependent methyltransferases"/>
    <property type="match status" value="1"/>
</dbReference>
<evidence type="ECO:0000313" key="3">
    <source>
        <dbReference type="Proteomes" id="UP001589647"/>
    </source>
</evidence>
<dbReference type="InterPro" id="IPR029063">
    <property type="entry name" value="SAM-dependent_MTases_sf"/>
</dbReference>
<dbReference type="GO" id="GO:0008168">
    <property type="term" value="F:methyltransferase activity"/>
    <property type="evidence" value="ECO:0007669"/>
    <property type="project" value="UniProtKB-KW"/>
</dbReference>
<dbReference type="Gene3D" id="3.40.50.150">
    <property type="entry name" value="Vaccinia Virus protein VP39"/>
    <property type="match status" value="1"/>
</dbReference>
<keyword evidence="2" id="KW-0489">Methyltransferase</keyword>
<gene>
    <name evidence="2" type="ORF">ACFFV7_46290</name>
</gene>
<dbReference type="RefSeq" id="WP_189647690.1">
    <property type="nucleotide sequence ID" value="NZ_BMRC01000005.1"/>
</dbReference>
<proteinExistence type="predicted"/>
<dbReference type="CDD" id="cd02440">
    <property type="entry name" value="AdoMet_MTases"/>
    <property type="match status" value="1"/>
</dbReference>
<reference evidence="2 3" key="1">
    <citation type="submission" date="2024-09" db="EMBL/GenBank/DDBJ databases">
        <authorList>
            <person name="Sun Q."/>
            <person name="Mori K."/>
        </authorList>
    </citation>
    <scope>NUCLEOTIDE SEQUENCE [LARGE SCALE GENOMIC DNA]</scope>
    <source>
        <strain evidence="2 3">CCM 3426</strain>
    </source>
</reference>
<sequence length="198" mass="21305">MRSDLGVFLKAAASRPLVIGAFAPTSELLAAQLVEVVPKRGAPTVLELGPGTGVISGLIRSRLPARARFVAVETDRAMVDHLAVTRPWLEVLHMDAADLGSRIGEGEVDAVVSALPWTLIPEPAQVRILAAVSRVLAPGGSFTTIAYLTGTRLGPGRRFRGRLGAAFDEVLTTRTVWRNLPPARTYVCRRPIVDPERK</sequence>
<dbReference type="Pfam" id="PF13649">
    <property type="entry name" value="Methyltransf_25"/>
    <property type="match status" value="1"/>
</dbReference>
<dbReference type="Proteomes" id="UP001589647">
    <property type="component" value="Unassembled WGS sequence"/>
</dbReference>
<accession>A0ABV5IVX9</accession>
<comment type="caution">
    <text evidence="2">The sequence shown here is derived from an EMBL/GenBank/DDBJ whole genome shotgun (WGS) entry which is preliminary data.</text>
</comment>